<dbReference type="RefSeq" id="WP_169791663.1">
    <property type="nucleotide sequence ID" value="NZ_CP011125.1"/>
</dbReference>
<dbReference type="AlphaFoldDB" id="A0A0F6YLY3"/>
<evidence type="ECO:0000313" key="3">
    <source>
        <dbReference type="Proteomes" id="UP000034883"/>
    </source>
</evidence>
<dbReference type="SUPFAM" id="SSF51735">
    <property type="entry name" value="NAD(P)-binding Rossmann-fold domains"/>
    <property type="match status" value="1"/>
</dbReference>
<dbReference type="Pfam" id="PF01370">
    <property type="entry name" value="Epimerase"/>
    <property type="match status" value="1"/>
</dbReference>
<protein>
    <submittedName>
        <fullName evidence="2">Reductase</fullName>
    </submittedName>
</protein>
<dbReference type="KEGG" id="samy:DB32_007209"/>
<name>A0A0F6YLY3_9BACT</name>
<accession>A0A0F6YLY3</accession>
<evidence type="ECO:0000313" key="2">
    <source>
        <dbReference type="EMBL" id="AKF10060.1"/>
    </source>
</evidence>
<dbReference type="Gene3D" id="3.40.50.720">
    <property type="entry name" value="NAD(P)-binding Rossmann-like Domain"/>
    <property type="match status" value="1"/>
</dbReference>
<reference evidence="2 3" key="1">
    <citation type="submission" date="2015-03" db="EMBL/GenBank/DDBJ databases">
        <title>Genome assembly of Sandaracinus amylolyticus DSM 53668.</title>
        <authorList>
            <person name="Sharma G."/>
            <person name="Subramanian S."/>
        </authorList>
    </citation>
    <scope>NUCLEOTIDE SEQUENCE [LARGE SCALE GENOMIC DNA]</scope>
    <source>
        <strain evidence="2 3">DSM 53668</strain>
    </source>
</reference>
<organism evidence="2 3">
    <name type="scientific">Sandaracinus amylolyticus</name>
    <dbReference type="NCBI Taxonomy" id="927083"/>
    <lineage>
        <taxon>Bacteria</taxon>
        <taxon>Pseudomonadati</taxon>
        <taxon>Myxococcota</taxon>
        <taxon>Polyangia</taxon>
        <taxon>Polyangiales</taxon>
        <taxon>Sandaracinaceae</taxon>
        <taxon>Sandaracinus</taxon>
    </lineage>
</organism>
<dbReference type="InterPro" id="IPR036291">
    <property type="entry name" value="NAD(P)-bd_dom_sf"/>
</dbReference>
<dbReference type="EMBL" id="CP011125">
    <property type="protein sequence ID" value="AKF10060.1"/>
    <property type="molecule type" value="Genomic_DNA"/>
</dbReference>
<evidence type="ECO:0000259" key="1">
    <source>
        <dbReference type="Pfam" id="PF01370"/>
    </source>
</evidence>
<proteinExistence type="predicted"/>
<dbReference type="Proteomes" id="UP000034883">
    <property type="component" value="Chromosome"/>
</dbReference>
<dbReference type="PANTHER" id="PTHR43245">
    <property type="entry name" value="BIFUNCTIONAL POLYMYXIN RESISTANCE PROTEIN ARNA"/>
    <property type="match status" value="1"/>
</dbReference>
<dbReference type="InterPro" id="IPR050177">
    <property type="entry name" value="Lipid_A_modif_metabolic_enz"/>
</dbReference>
<gene>
    <name evidence="2" type="ORF">DB32_007209</name>
</gene>
<sequence length="333" mass="36094">MDVLVIGGSRFMGRQLAARLVAHGVRTTLLNRGTHDDGLGASVTRLVADRTDERFDRALAGRRFDAVIDFAGYTGDDLTRAVRVLEGRVGHYLFVSTGQVYLVREGCPSPSREEDADGPLIAQPEDALDREEHAYGVGKREAEAVLARAHHESGFPATCVRIPMVHGPGDPHRRIERVIARVLDGGPVLAPRAHATVRHVHAPTIASMLVSMIGARRTIGRAYNVAPSEPTTVGAFLGRIVRHLGSDAPVVPVDDVMLARYGLRAEDVCPIGGRWMSVLDPTRAVRELGLVHPPADAWLPGVIDAVIATMGREPLAELAHRDRERALLAQLRP</sequence>
<dbReference type="InterPro" id="IPR001509">
    <property type="entry name" value="Epimerase_deHydtase"/>
</dbReference>
<feature type="domain" description="NAD-dependent epimerase/dehydratase" evidence="1">
    <location>
        <begin position="3"/>
        <end position="226"/>
    </location>
</feature>
<keyword evidence="3" id="KW-1185">Reference proteome</keyword>
<dbReference type="STRING" id="927083.DB32_007209"/>